<keyword evidence="3" id="KW-0436">Ligase</keyword>
<proteinExistence type="predicted"/>
<dbReference type="InterPro" id="IPR050237">
    <property type="entry name" value="ATP-dep_AMP-bd_enzyme"/>
</dbReference>
<gene>
    <name evidence="3" type="ORF">MNBD_DELTA04-406</name>
</gene>
<feature type="transmembrane region" description="Helical" evidence="1">
    <location>
        <begin position="69"/>
        <end position="88"/>
    </location>
</feature>
<evidence type="ECO:0000256" key="1">
    <source>
        <dbReference type="SAM" id="Phobius"/>
    </source>
</evidence>
<dbReference type="Gene3D" id="3.40.50.12780">
    <property type="entry name" value="N-terminal domain of ligase-like"/>
    <property type="match status" value="1"/>
</dbReference>
<dbReference type="InterPro" id="IPR042099">
    <property type="entry name" value="ANL_N_sf"/>
</dbReference>
<keyword evidence="1" id="KW-1133">Transmembrane helix</keyword>
<dbReference type="SUPFAM" id="SSF56801">
    <property type="entry name" value="Acetyl-CoA synthetase-like"/>
    <property type="match status" value="1"/>
</dbReference>
<keyword evidence="1" id="KW-0472">Membrane</keyword>
<dbReference type="EMBL" id="UOEY01000079">
    <property type="protein sequence ID" value="VAW39577.1"/>
    <property type="molecule type" value="Genomic_DNA"/>
</dbReference>
<dbReference type="InterPro" id="IPR000873">
    <property type="entry name" value="AMP-dep_synth/lig_dom"/>
</dbReference>
<dbReference type="NCBIfam" id="NF006754">
    <property type="entry name" value="PRK09274.1"/>
    <property type="match status" value="1"/>
</dbReference>
<evidence type="ECO:0000259" key="2">
    <source>
        <dbReference type="Pfam" id="PF00501"/>
    </source>
</evidence>
<sequence>MTDYNIARALQDIAAGQADQTGLVTRKGRGYQSWTFGQLQENSCRYAAALHGEGVEQGQRVMLMVRPSMEFICLTFALFRLGAVVILIDPGMGYKNLLRCVGRVRPDVLIGIPPVQLFARIFRAPFQTVRTRICVGPSWGLLGRSLAGIRDRGLEVAPYRAREQDLAAVIFTTGSTGPPKGVQYTHGIFHAQLRLIHDYYGIRPGDVDQPGFPLFGLFSIALGAKAVIPEMNPAQPARVDSRKFIRTIIDQQVSYSFGSPAIWNVVSRYCIDHDIVLPVRKILMAGAPVPGELIERVRRIMPEDGEIHTPYGATESLPIASMTGTEVLESTWELSRQGKGACVGRPLPGIDIRIIAPADGPIPSWREVRELPVGEIGEIIVRGPVVTRAYDHNDPESRQAKIVDDSSFWHRLGDMGYFDEQGRLWFCGRKAHRVLTGQGAMYTIPCEAIFNEHPRVARSALVGIGVPGRQRPVLIVELVGGGTDLDERLTGELRELARAHALTGMIDTFLVHPAFPVDIRHNAKIFREKLARWAAEKIAAQNNTANAGGRGQLDKTDFS</sequence>
<protein>
    <submittedName>
        <fullName evidence="3">AMP-dependent synthetase/ligase in alkane synthesis cluster</fullName>
    </submittedName>
</protein>
<name>A0A3B0VMM9_9ZZZZ</name>
<dbReference type="PANTHER" id="PTHR43767">
    <property type="entry name" value="LONG-CHAIN-FATTY-ACID--COA LIGASE"/>
    <property type="match status" value="1"/>
</dbReference>
<dbReference type="Pfam" id="PF00501">
    <property type="entry name" value="AMP-binding"/>
    <property type="match status" value="1"/>
</dbReference>
<evidence type="ECO:0000313" key="3">
    <source>
        <dbReference type="EMBL" id="VAW39577.1"/>
    </source>
</evidence>
<dbReference type="InterPro" id="IPR020845">
    <property type="entry name" value="AMP-binding_CS"/>
</dbReference>
<dbReference type="PROSITE" id="PS00455">
    <property type="entry name" value="AMP_BINDING"/>
    <property type="match status" value="1"/>
</dbReference>
<reference evidence="3" key="1">
    <citation type="submission" date="2018-06" db="EMBL/GenBank/DDBJ databases">
        <authorList>
            <person name="Zhirakovskaya E."/>
        </authorList>
    </citation>
    <scope>NUCLEOTIDE SEQUENCE</scope>
</reference>
<organism evidence="3">
    <name type="scientific">hydrothermal vent metagenome</name>
    <dbReference type="NCBI Taxonomy" id="652676"/>
    <lineage>
        <taxon>unclassified sequences</taxon>
        <taxon>metagenomes</taxon>
        <taxon>ecological metagenomes</taxon>
    </lineage>
</organism>
<dbReference type="GO" id="GO:0016874">
    <property type="term" value="F:ligase activity"/>
    <property type="evidence" value="ECO:0007669"/>
    <property type="project" value="UniProtKB-KW"/>
</dbReference>
<dbReference type="AlphaFoldDB" id="A0A3B0VMM9"/>
<dbReference type="PANTHER" id="PTHR43767:SF1">
    <property type="entry name" value="NONRIBOSOMAL PEPTIDE SYNTHASE PES1 (EUROFUNG)-RELATED"/>
    <property type="match status" value="1"/>
</dbReference>
<accession>A0A3B0VMM9</accession>
<feature type="domain" description="AMP-dependent synthetase/ligase" evidence="2">
    <location>
        <begin position="12"/>
        <end position="390"/>
    </location>
</feature>
<keyword evidence="1" id="KW-0812">Transmembrane</keyword>